<dbReference type="Proteomes" id="UP000681720">
    <property type="component" value="Unassembled WGS sequence"/>
</dbReference>
<dbReference type="InterPro" id="IPR036398">
    <property type="entry name" value="CA_dom_sf"/>
</dbReference>
<evidence type="ECO:0000313" key="10">
    <source>
        <dbReference type="Proteomes" id="UP000681720"/>
    </source>
</evidence>
<organism evidence="9 10">
    <name type="scientific">Rotaria magnacalcarata</name>
    <dbReference type="NCBI Taxonomy" id="392030"/>
    <lineage>
        <taxon>Eukaryota</taxon>
        <taxon>Metazoa</taxon>
        <taxon>Spiralia</taxon>
        <taxon>Gnathifera</taxon>
        <taxon>Rotifera</taxon>
        <taxon>Eurotatoria</taxon>
        <taxon>Bdelloidea</taxon>
        <taxon>Philodinida</taxon>
        <taxon>Philodinidae</taxon>
        <taxon>Rotaria</taxon>
    </lineage>
</organism>
<proteinExistence type="inferred from homology"/>
<evidence type="ECO:0000256" key="2">
    <source>
        <dbReference type="ARBA" id="ARBA00012925"/>
    </source>
</evidence>
<gene>
    <name evidence="9" type="ORF">GIL414_LOCUS7462</name>
</gene>
<feature type="domain" description="Alpha-carbonic anhydrase" evidence="8">
    <location>
        <begin position="35"/>
        <end position="286"/>
    </location>
</feature>
<dbReference type="GO" id="GO:0008270">
    <property type="term" value="F:zinc ion binding"/>
    <property type="evidence" value="ECO:0007669"/>
    <property type="project" value="InterPro"/>
</dbReference>
<evidence type="ECO:0000256" key="5">
    <source>
        <dbReference type="ARBA" id="ARBA00023239"/>
    </source>
</evidence>
<accession>A0A8S2LTQ9</accession>
<evidence type="ECO:0000256" key="4">
    <source>
        <dbReference type="ARBA" id="ARBA00022833"/>
    </source>
</evidence>
<dbReference type="PROSITE" id="PS51144">
    <property type="entry name" value="ALPHA_CA_2"/>
    <property type="match status" value="1"/>
</dbReference>
<dbReference type="EMBL" id="CAJOBJ010002276">
    <property type="protein sequence ID" value="CAF3918789.1"/>
    <property type="molecule type" value="Genomic_DNA"/>
</dbReference>
<dbReference type="PANTHER" id="PTHR18952:SF265">
    <property type="entry name" value="CARBONIC ANHYDRASE"/>
    <property type="match status" value="1"/>
</dbReference>
<comment type="similarity">
    <text evidence="1">Belongs to the alpha-carbonic anhydrase family.</text>
</comment>
<dbReference type="SMART" id="SM01057">
    <property type="entry name" value="Carb_anhydrase"/>
    <property type="match status" value="1"/>
</dbReference>
<dbReference type="CDD" id="cd00326">
    <property type="entry name" value="alpha_CA"/>
    <property type="match status" value="1"/>
</dbReference>
<keyword evidence="5" id="KW-0456">Lyase</keyword>
<dbReference type="EC" id="4.2.1.1" evidence="2"/>
<reference evidence="9" key="1">
    <citation type="submission" date="2021-02" db="EMBL/GenBank/DDBJ databases">
        <authorList>
            <person name="Nowell W R."/>
        </authorList>
    </citation>
    <scope>NUCLEOTIDE SEQUENCE</scope>
</reference>
<evidence type="ECO:0000256" key="6">
    <source>
        <dbReference type="ARBA" id="ARBA00048348"/>
    </source>
</evidence>
<evidence type="ECO:0000256" key="1">
    <source>
        <dbReference type="ARBA" id="ARBA00010718"/>
    </source>
</evidence>
<feature type="signal peptide" evidence="7">
    <location>
        <begin position="1"/>
        <end position="35"/>
    </location>
</feature>
<evidence type="ECO:0000256" key="7">
    <source>
        <dbReference type="SAM" id="SignalP"/>
    </source>
</evidence>
<keyword evidence="3" id="KW-0479">Metal-binding</keyword>
<name>A0A8S2LTQ9_9BILA</name>
<evidence type="ECO:0000259" key="8">
    <source>
        <dbReference type="PROSITE" id="PS51144"/>
    </source>
</evidence>
<dbReference type="GO" id="GO:0004089">
    <property type="term" value="F:carbonate dehydratase activity"/>
    <property type="evidence" value="ECO:0007669"/>
    <property type="project" value="UniProtKB-EC"/>
</dbReference>
<feature type="chain" id="PRO_5035877210" description="carbonic anhydrase" evidence="7">
    <location>
        <begin position="36"/>
        <end position="331"/>
    </location>
</feature>
<comment type="catalytic activity">
    <reaction evidence="6">
        <text>hydrogencarbonate + H(+) = CO2 + H2O</text>
        <dbReference type="Rhea" id="RHEA:10748"/>
        <dbReference type="ChEBI" id="CHEBI:15377"/>
        <dbReference type="ChEBI" id="CHEBI:15378"/>
        <dbReference type="ChEBI" id="CHEBI:16526"/>
        <dbReference type="ChEBI" id="CHEBI:17544"/>
        <dbReference type="EC" id="4.2.1.1"/>
    </reaction>
</comment>
<protein>
    <recommendedName>
        <fullName evidence="2">carbonic anhydrase</fullName>
        <ecNumber evidence="2">4.2.1.1</ecNumber>
    </recommendedName>
</protein>
<keyword evidence="4" id="KW-0862">Zinc</keyword>
<dbReference type="SUPFAM" id="SSF51069">
    <property type="entry name" value="Carbonic anhydrase"/>
    <property type="match status" value="1"/>
</dbReference>
<sequence length="331" mass="38284">VKQTTNQITAMLLMYHQMLHLFILILILNNTIASADWDYAKNGPDVWKENYPTCAGENQSPINIRTRCTVFQPFSRFEFTSIYYEPIKFNLTNNGHTIKAVPNNPTSISLTGGNLKGTYLFESFHLHWGPNHNSGSEHQVNGDKSAGEIHFVYIHPESKQRAVLSFLMETEANKSQPVYLRNRSRNVAMEKQWQNYFDAAHKLIEQNSSTTLDLTLELLMGSNVAEFWRYLGSLTTPSCAENVIWTVFRQPISILDYDFGFFRDDLFFESYRGPQPLYHRQVNRSFLNEKLSPIPDENLCFSDFLSIILLELSYIDITFATIFTIINFQRS</sequence>
<evidence type="ECO:0000313" key="9">
    <source>
        <dbReference type="EMBL" id="CAF3918789.1"/>
    </source>
</evidence>
<dbReference type="GO" id="GO:0005886">
    <property type="term" value="C:plasma membrane"/>
    <property type="evidence" value="ECO:0007669"/>
    <property type="project" value="TreeGrafter"/>
</dbReference>
<feature type="non-terminal residue" evidence="9">
    <location>
        <position position="1"/>
    </location>
</feature>
<dbReference type="AlphaFoldDB" id="A0A8S2LTQ9"/>
<dbReference type="Pfam" id="PF00194">
    <property type="entry name" value="Carb_anhydrase"/>
    <property type="match status" value="1"/>
</dbReference>
<keyword evidence="7" id="KW-0732">Signal</keyword>
<dbReference type="Gene3D" id="3.10.200.10">
    <property type="entry name" value="Alpha carbonic anhydrase"/>
    <property type="match status" value="1"/>
</dbReference>
<dbReference type="InterPro" id="IPR001148">
    <property type="entry name" value="CA_dom"/>
</dbReference>
<comment type="caution">
    <text evidence="9">The sequence shown here is derived from an EMBL/GenBank/DDBJ whole genome shotgun (WGS) entry which is preliminary data.</text>
</comment>
<evidence type="ECO:0000256" key="3">
    <source>
        <dbReference type="ARBA" id="ARBA00022723"/>
    </source>
</evidence>
<dbReference type="PANTHER" id="PTHR18952">
    <property type="entry name" value="CARBONIC ANHYDRASE"/>
    <property type="match status" value="1"/>
</dbReference>
<dbReference type="InterPro" id="IPR023561">
    <property type="entry name" value="Carbonic_anhydrase_a-class"/>
</dbReference>